<evidence type="ECO:0000256" key="3">
    <source>
        <dbReference type="ARBA" id="ARBA00022692"/>
    </source>
</evidence>
<sequence>MVMSKLASTRDTVLNESEGSGERLTGSIRSSDGGGSFSGCEDYGTAEKARIEFKMDQIKERIARISLAREGEKFLGEKPYRKPNVLLLWIVRGYLKGKYLYHDFFIRLCMRCSFLADVVDFLSMTSNLKGGQENPQIVRVRQHFEKKNKKYAQETEHLQKKLEQLEMKLAEIEKGVTVEPSSKNAMLSNIRYALSSNQAHSLKCEVSSAPNMLPHEVELPIMFLEPASSEEKSKDSSQRASGIGSDIQELQNEFKDFRSQNQILVEQLNKLQAEAVAANVRIMVREISQKKRSYFSVKTSERLSVAEAGNGSALSRIRKHFGLESMILNTAASKCAGVRPSFLQLILIVVGERWIRNTLADECQMRLEELLNESIELHQAEMTSLKSDLNTIGTRMDYQYCERFRAIEESIESTENKVRFLLHVDYELFKVIRVENSMKEWVETRPQSLFGPVLLSAANILVELLKLILFIISVALDFVKPLTGTR</sequence>
<evidence type="ECO:0000256" key="8">
    <source>
        <dbReference type="SAM" id="MobiDB-lite"/>
    </source>
</evidence>
<evidence type="ECO:0000256" key="4">
    <source>
        <dbReference type="ARBA" id="ARBA00022989"/>
    </source>
</evidence>
<dbReference type="InterPro" id="IPR019394">
    <property type="entry name" value="TEX28/TMCC"/>
</dbReference>
<keyword evidence="5 7" id="KW-0175">Coiled coil</keyword>
<keyword evidence="3" id="KW-0812">Transmembrane</keyword>
<feature type="compositionally biased region" description="Polar residues" evidence="8">
    <location>
        <begin position="1"/>
        <end position="18"/>
    </location>
</feature>
<evidence type="ECO:0000313" key="9">
    <source>
        <dbReference type="EMBL" id="VDD86009.1"/>
    </source>
</evidence>
<dbReference type="Proteomes" id="UP000274131">
    <property type="component" value="Unassembled WGS sequence"/>
</dbReference>
<comment type="subcellular location">
    <subcellularLocation>
        <location evidence="1">Membrane</location>
    </subcellularLocation>
</comment>
<dbReference type="PANTHER" id="PTHR17613:SF14">
    <property type="entry name" value="DEMENTIN, ISOFORM H"/>
    <property type="match status" value="1"/>
</dbReference>
<keyword evidence="4" id="KW-1133">Transmembrane helix</keyword>
<dbReference type="AlphaFoldDB" id="A0A158Q9A1"/>
<organism evidence="11">
    <name type="scientific">Enterobius vermicularis</name>
    <name type="common">Human pinworm</name>
    <dbReference type="NCBI Taxonomy" id="51028"/>
    <lineage>
        <taxon>Eukaryota</taxon>
        <taxon>Metazoa</taxon>
        <taxon>Ecdysozoa</taxon>
        <taxon>Nematoda</taxon>
        <taxon>Chromadorea</taxon>
        <taxon>Rhabditida</taxon>
        <taxon>Spirurina</taxon>
        <taxon>Oxyuridomorpha</taxon>
        <taxon>Oxyuroidea</taxon>
        <taxon>Oxyuridae</taxon>
        <taxon>Enterobius</taxon>
    </lineage>
</organism>
<dbReference type="PANTHER" id="PTHR17613">
    <property type="entry name" value="CEREBRAL PROTEIN-11-RELATED"/>
    <property type="match status" value="1"/>
</dbReference>
<protein>
    <submittedName>
        <fullName evidence="11">DUF4477 domain-containing protein</fullName>
    </submittedName>
</protein>
<dbReference type="GO" id="GO:0012505">
    <property type="term" value="C:endomembrane system"/>
    <property type="evidence" value="ECO:0007669"/>
    <property type="project" value="TreeGrafter"/>
</dbReference>
<keyword evidence="6" id="KW-0472">Membrane</keyword>
<accession>A0A158Q9A1</accession>
<evidence type="ECO:0000256" key="7">
    <source>
        <dbReference type="SAM" id="Coils"/>
    </source>
</evidence>
<keyword evidence="10" id="KW-1185">Reference proteome</keyword>
<evidence type="ECO:0000256" key="1">
    <source>
        <dbReference type="ARBA" id="ARBA00004370"/>
    </source>
</evidence>
<feature type="region of interest" description="Disordered" evidence="8">
    <location>
        <begin position="1"/>
        <end position="36"/>
    </location>
</feature>
<gene>
    <name evidence="9" type="ORF">EVEC_LOCUS1152</name>
</gene>
<evidence type="ECO:0000313" key="11">
    <source>
        <dbReference type="WBParaSite" id="EVEC_0000144401-mRNA-1"/>
    </source>
</evidence>
<reference evidence="9 10" key="2">
    <citation type="submission" date="2018-10" db="EMBL/GenBank/DDBJ databases">
        <authorList>
            <consortium name="Pathogen Informatics"/>
        </authorList>
    </citation>
    <scope>NUCLEOTIDE SEQUENCE [LARGE SCALE GENOMIC DNA]</scope>
</reference>
<feature type="coiled-coil region" evidence="7">
    <location>
        <begin position="141"/>
        <end position="175"/>
    </location>
</feature>
<proteinExistence type="inferred from homology"/>
<feature type="coiled-coil region" evidence="7">
    <location>
        <begin position="247"/>
        <end position="281"/>
    </location>
</feature>
<evidence type="ECO:0000313" key="10">
    <source>
        <dbReference type="Proteomes" id="UP000274131"/>
    </source>
</evidence>
<reference evidence="11" key="1">
    <citation type="submission" date="2016-04" db="UniProtKB">
        <authorList>
            <consortium name="WormBaseParasite"/>
        </authorList>
    </citation>
    <scope>IDENTIFICATION</scope>
</reference>
<dbReference type="Pfam" id="PF10267">
    <property type="entry name" value="Tmemb_cc2"/>
    <property type="match status" value="2"/>
</dbReference>
<evidence type="ECO:0000256" key="5">
    <source>
        <dbReference type="ARBA" id="ARBA00023054"/>
    </source>
</evidence>
<comment type="similarity">
    <text evidence="2">Belongs to the TEX28 family.</text>
</comment>
<dbReference type="GO" id="GO:0016020">
    <property type="term" value="C:membrane"/>
    <property type="evidence" value="ECO:0007669"/>
    <property type="project" value="UniProtKB-SubCell"/>
</dbReference>
<dbReference type="EMBL" id="UXUI01007175">
    <property type="protein sequence ID" value="VDD86009.1"/>
    <property type="molecule type" value="Genomic_DNA"/>
</dbReference>
<evidence type="ECO:0000256" key="6">
    <source>
        <dbReference type="ARBA" id="ARBA00023136"/>
    </source>
</evidence>
<dbReference type="WBParaSite" id="EVEC_0000144401-mRNA-1">
    <property type="protein sequence ID" value="EVEC_0000144401-mRNA-1"/>
    <property type="gene ID" value="EVEC_0000144401"/>
</dbReference>
<evidence type="ECO:0000256" key="2">
    <source>
        <dbReference type="ARBA" id="ARBA00008108"/>
    </source>
</evidence>
<dbReference type="OrthoDB" id="10072335at2759"/>
<name>A0A158Q9A1_ENTVE</name>